<dbReference type="FunFam" id="3.30.300.30:FF:000010">
    <property type="entry name" value="Enterobactin synthetase component F"/>
    <property type="match status" value="1"/>
</dbReference>
<evidence type="ECO:0000256" key="4">
    <source>
        <dbReference type="ARBA" id="ARBA00022553"/>
    </source>
</evidence>
<dbReference type="Gene3D" id="3.30.559.30">
    <property type="entry name" value="Nonribosomal peptide synthetase, condensation domain"/>
    <property type="match status" value="1"/>
</dbReference>
<dbReference type="InterPro" id="IPR041464">
    <property type="entry name" value="TubC_N"/>
</dbReference>
<dbReference type="CDD" id="cd19544">
    <property type="entry name" value="E-C_NRPS"/>
    <property type="match status" value="1"/>
</dbReference>
<dbReference type="GeneID" id="93566268"/>
<dbReference type="Pfam" id="PF00668">
    <property type="entry name" value="Condensation"/>
    <property type="match status" value="1"/>
</dbReference>
<dbReference type="SUPFAM" id="SSF47336">
    <property type="entry name" value="ACP-like"/>
    <property type="match status" value="1"/>
</dbReference>
<dbReference type="Pfam" id="PF00501">
    <property type="entry name" value="AMP-binding"/>
    <property type="match status" value="1"/>
</dbReference>
<dbReference type="InterPro" id="IPR036736">
    <property type="entry name" value="ACP-like_sf"/>
</dbReference>
<dbReference type="EMBL" id="MRWE01000040">
    <property type="protein sequence ID" value="ORJ23875.1"/>
    <property type="molecule type" value="Genomic_DNA"/>
</dbReference>
<evidence type="ECO:0000256" key="1">
    <source>
        <dbReference type="ARBA" id="ARBA00001957"/>
    </source>
</evidence>
<dbReference type="Gene3D" id="2.30.38.10">
    <property type="entry name" value="Luciferase, Domain 3"/>
    <property type="match status" value="1"/>
</dbReference>
<name>A0A1X0WAY8_9GAMM</name>
<dbReference type="InterPro" id="IPR025110">
    <property type="entry name" value="AMP-bd_C"/>
</dbReference>
<evidence type="ECO:0000313" key="7">
    <source>
        <dbReference type="Proteomes" id="UP000192536"/>
    </source>
</evidence>
<sequence>MSDFDQLLLTLEEAKISISLDNEDLVITAAKGALTSEIKSALREHKTTMVTALRNGKRLSNAFEVVVPANKITPETTTITPELLPLIDFTQKDIDQVVDQVPGGVSNIQDIYSLAPLQEGILFHHMLASKGDPYLQTGQMTFDSREKVDNYLAAVQQVIDRHDIMRTGFYWEGVSTPCQVVQRRAKLHVLDVELDPANGPIAEQLAARFDPSHYSIDLAKPPLLHAFVAYDRRNERWEMFRVLHHLIDDITSVLILSAEIHTFLAGRGHTLPEAQPFRRLIAQVRLGKSPEEHERYFRSTLGDIDEPTALYGLVNLLDDSEIIEVTRKVPQRLNDVLRGYARRLGVSLGSICHLAWGQVLACISGQDSVVFGTILFGRMHAGEGADQIMGPFINTLPLRLDMYGASVEESVRATHKRLAELLSHEHASLALALRCSGITGSTPLFNTLFNYRHNRESESKSLDFVVPEADQWDGFEERTTYPITLSVDDYGTALGLNIQVVDSLDPELLFAYMQHALENIAKALDEAPNTPMQQINILPAAERHLLLNEWNDTAKVYPEVAYTHQMFEEQVKRTPSAVALRFGNRKLSYAELDALSNQLAHFLHQKGVKPDDRVAICLDRSIEMVVGLMGIIKAGGAYVPLDPDYPVDRLSYILQDSAPKLLLLDKRGREITAGLDTTGVVTFDLDAESLATSSLPIEPLSPAELGLTSHNLAYVIYTSGSTGKPKGVENEHRGLINRLQWMQDAYQLDSSDAVLQKTTFSFDVSVWEFFWPLSVGATLVVAPPGAHKDTQALAQVIQANNITTIHFVPSMLNLFLASDGATACRYLRRIVCSGEALSSASVATCHRVLPDTAVHNLYGPTEAAIDVTAWTCPKDLPATAIVPIGRPIANLRIYLLDQHQRPVPLGVAGELYIGGVGVARGYLNRPDLTAERFIRDPFASDANARMYRTGDLARYLHNGDIEYLGRNDNQVKIRGFRIELGEIDAALQKQPAIREAVVVARDDAQGDLRLVAYVVLDARADAEGLSTSERIAQWRNSLAAQLPDYMVPAAFVKLDQLPLTANGKLDRKALPLPDDSSFFRRTYAAPQGDVEIAMAELWQALLGVERIGRHDNFFELGGHSLLAVQLMEHLRQRDLSIEIRALFESPTLAELSERTVELDEMRI</sequence>
<dbReference type="Proteomes" id="UP000192536">
    <property type="component" value="Unassembled WGS sequence"/>
</dbReference>
<keyword evidence="3" id="KW-0596">Phosphopantetheine</keyword>
<dbReference type="InterPro" id="IPR000873">
    <property type="entry name" value="AMP-dep_synth/lig_dom"/>
</dbReference>
<dbReference type="InterPro" id="IPR044894">
    <property type="entry name" value="TubC_N_sf"/>
</dbReference>
<dbReference type="Pfam" id="PF13193">
    <property type="entry name" value="AMP-binding_C"/>
    <property type="match status" value="1"/>
</dbReference>
<comment type="similarity">
    <text evidence="2">Belongs to the ATP-dependent AMP-binding enzyme family.</text>
</comment>
<dbReference type="PANTHER" id="PTHR45527">
    <property type="entry name" value="NONRIBOSOMAL PEPTIDE SYNTHETASE"/>
    <property type="match status" value="1"/>
</dbReference>
<comment type="cofactor">
    <cofactor evidence="1">
        <name>pantetheine 4'-phosphate</name>
        <dbReference type="ChEBI" id="CHEBI:47942"/>
    </cofactor>
</comment>
<evidence type="ECO:0000313" key="6">
    <source>
        <dbReference type="EMBL" id="ORJ23875.1"/>
    </source>
</evidence>
<dbReference type="GO" id="GO:0044550">
    <property type="term" value="P:secondary metabolite biosynthetic process"/>
    <property type="evidence" value="ECO:0007669"/>
    <property type="project" value="UniProtKB-ARBA"/>
</dbReference>
<proteinExistence type="inferred from homology"/>
<dbReference type="GO" id="GO:0043041">
    <property type="term" value="P:amino acid activation for nonribosomal peptide biosynthetic process"/>
    <property type="evidence" value="ECO:0007669"/>
    <property type="project" value="TreeGrafter"/>
</dbReference>
<dbReference type="FunFam" id="3.40.50.12780:FF:000012">
    <property type="entry name" value="Non-ribosomal peptide synthetase"/>
    <property type="match status" value="1"/>
</dbReference>
<dbReference type="PROSITE" id="PS00455">
    <property type="entry name" value="AMP_BINDING"/>
    <property type="match status" value="1"/>
</dbReference>
<protein>
    <submittedName>
        <fullName evidence="6">Non-ribosomal peptide synthetase</fullName>
    </submittedName>
</protein>
<dbReference type="PANTHER" id="PTHR45527:SF1">
    <property type="entry name" value="FATTY ACID SYNTHASE"/>
    <property type="match status" value="1"/>
</dbReference>
<dbReference type="InterPro" id="IPR023213">
    <property type="entry name" value="CAT-like_dom_sf"/>
</dbReference>
<dbReference type="GO" id="GO:0003824">
    <property type="term" value="F:catalytic activity"/>
    <property type="evidence" value="ECO:0007669"/>
    <property type="project" value="InterPro"/>
</dbReference>
<dbReference type="Gene3D" id="1.10.1200.10">
    <property type="entry name" value="ACP-like"/>
    <property type="match status" value="1"/>
</dbReference>
<organism evidence="6 7">
    <name type="scientific">Rouxiella badensis</name>
    <dbReference type="NCBI Taxonomy" id="1646377"/>
    <lineage>
        <taxon>Bacteria</taxon>
        <taxon>Pseudomonadati</taxon>
        <taxon>Pseudomonadota</taxon>
        <taxon>Gammaproteobacteria</taxon>
        <taxon>Enterobacterales</taxon>
        <taxon>Yersiniaceae</taxon>
        <taxon>Rouxiella</taxon>
    </lineage>
</organism>
<reference evidence="6 7" key="1">
    <citation type="journal article" date="2017" name="Int. J. Syst. Evol. Microbiol.">
        <title>Rouxiella badensis sp. nov. and Rouxiella silvae sp. nov. isolated from peat bog soil in Germany and emendation of the genus description.</title>
        <authorList>
            <person name="Le Fleche-Mateos A."/>
            <person name="Kugler J.H."/>
            <person name="Hansen S.H."/>
            <person name="Syldatk C."/>
            <person name="Hausmann R."/>
            <person name="Lomprez F."/>
            <person name="Vandenbogaert M."/>
            <person name="Manuguerra J.C."/>
            <person name="Grimont P.A."/>
        </authorList>
    </citation>
    <scope>NUCLEOTIDE SEQUENCE [LARGE SCALE GENOMIC DNA]</scope>
    <source>
        <strain evidence="6 7">DSM 100043</strain>
    </source>
</reference>
<gene>
    <name evidence="6" type="ORF">BS640_19130</name>
</gene>
<comment type="caution">
    <text evidence="6">The sequence shown here is derived from an EMBL/GenBank/DDBJ whole genome shotgun (WGS) entry which is preliminary data.</text>
</comment>
<dbReference type="RefSeq" id="WP_084913153.1">
    <property type="nucleotide sequence ID" value="NZ_CAUQAZ010000009.1"/>
</dbReference>
<dbReference type="AlphaFoldDB" id="A0A1X0WAY8"/>
<dbReference type="InterPro" id="IPR009081">
    <property type="entry name" value="PP-bd_ACP"/>
</dbReference>
<dbReference type="SUPFAM" id="SSF52777">
    <property type="entry name" value="CoA-dependent acyltransferases"/>
    <property type="match status" value="2"/>
</dbReference>
<dbReference type="CDD" id="cd05930">
    <property type="entry name" value="A_NRPS"/>
    <property type="match status" value="1"/>
</dbReference>
<feature type="domain" description="Carrier" evidence="5">
    <location>
        <begin position="1085"/>
        <end position="1159"/>
    </location>
</feature>
<dbReference type="STRING" id="1646377.BS640_19130"/>
<dbReference type="FunFam" id="3.40.50.980:FF:000002">
    <property type="entry name" value="Enterobactin synthetase component F"/>
    <property type="match status" value="1"/>
</dbReference>
<evidence type="ECO:0000256" key="2">
    <source>
        <dbReference type="ARBA" id="ARBA00006432"/>
    </source>
</evidence>
<dbReference type="NCBIfam" id="NF041803">
    <property type="entry name" value="NRPS_SolG"/>
    <property type="match status" value="1"/>
</dbReference>
<dbReference type="Gene3D" id="3.40.50.980">
    <property type="match status" value="2"/>
</dbReference>
<dbReference type="InterPro" id="IPR045851">
    <property type="entry name" value="AMP-bd_C_sf"/>
</dbReference>
<keyword evidence="7" id="KW-1185">Reference proteome</keyword>
<dbReference type="InterPro" id="IPR020845">
    <property type="entry name" value="AMP-binding_CS"/>
</dbReference>
<dbReference type="SUPFAM" id="SSF56801">
    <property type="entry name" value="Acetyl-CoA synthetase-like"/>
    <property type="match status" value="1"/>
</dbReference>
<dbReference type="Gene3D" id="3.30.300.30">
    <property type="match status" value="1"/>
</dbReference>
<keyword evidence="4" id="KW-0597">Phosphoprotein</keyword>
<evidence type="ECO:0000256" key="3">
    <source>
        <dbReference type="ARBA" id="ARBA00022450"/>
    </source>
</evidence>
<dbReference type="PROSITE" id="PS50075">
    <property type="entry name" value="CARRIER"/>
    <property type="match status" value="1"/>
</dbReference>
<dbReference type="FunFam" id="2.30.38.10:FF:000001">
    <property type="entry name" value="Non-ribosomal peptide synthetase PvdI"/>
    <property type="match status" value="1"/>
</dbReference>
<accession>A0A1X0WAY8</accession>
<dbReference type="Pfam" id="PF18563">
    <property type="entry name" value="TubC_N"/>
    <property type="match status" value="1"/>
</dbReference>
<dbReference type="Gene3D" id="1.10.10.1830">
    <property type="entry name" value="Non-ribosomal peptide synthase, adenylation domain"/>
    <property type="match status" value="1"/>
</dbReference>
<dbReference type="FunFam" id="3.40.50.980:FF:000001">
    <property type="entry name" value="Non-ribosomal peptide synthetase"/>
    <property type="match status" value="1"/>
</dbReference>
<dbReference type="InterPro" id="IPR010071">
    <property type="entry name" value="AA_adenyl_dom"/>
</dbReference>
<dbReference type="NCBIfam" id="TIGR01733">
    <property type="entry name" value="AA-adenyl-dom"/>
    <property type="match status" value="1"/>
</dbReference>
<dbReference type="GO" id="GO:0031177">
    <property type="term" value="F:phosphopantetheine binding"/>
    <property type="evidence" value="ECO:0007669"/>
    <property type="project" value="TreeGrafter"/>
</dbReference>
<dbReference type="Pfam" id="PF00550">
    <property type="entry name" value="PP-binding"/>
    <property type="match status" value="1"/>
</dbReference>
<dbReference type="GO" id="GO:0005737">
    <property type="term" value="C:cytoplasm"/>
    <property type="evidence" value="ECO:0007669"/>
    <property type="project" value="TreeGrafter"/>
</dbReference>
<dbReference type="Gene3D" id="3.30.559.10">
    <property type="entry name" value="Chloramphenicol acetyltransferase-like domain"/>
    <property type="match status" value="1"/>
</dbReference>
<evidence type="ECO:0000259" key="5">
    <source>
        <dbReference type="PROSITE" id="PS50075"/>
    </source>
</evidence>
<dbReference type="InterPro" id="IPR001242">
    <property type="entry name" value="Condensation_dom"/>
</dbReference>
<dbReference type="FunFam" id="1.10.1200.10:FF:000005">
    <property type="entry name" value="Nonribosomal peptide synthetase 1"/>
    <property type="match status" value="1"/>
</dbReference>